<evidence type="ECO:0000256" key="2">
    <source>
        <dbReference type="ARBA" id="ARBA00004906"/>
    </source>
</evidence>
<evidence type="ECO:0000256" key="4">
    <source>
        <dbReference type="ARBA" id="ARBA00022490"/>
    </source>
</evidence>
<sequence>MLMLECAVPAAEVARQCERDFIEQDNRPDDILTVLLGLHCDWMGLTLCRWLFKSHSVKRNTPSPPSSCSPSLYQAIAVTPSLRLAVLLDSPSVPLSDPRSQWSPFHMSPNMHVCDSGSGVCRTRVEQSSDAARGAVGVKSGLHVWEILWEPGQRGTHALIGVSTKHCPLQMSGYTALVGADAQTWGWELSSNQLWHSGWQVGQYPVGDETWQGPLKVPERVLVVVDVDAGMLGYAVNSSFLGVAFRGLPRGEELYPAVSCVWGGARVRLRYLSGMGRDPPSLLSLCRLSVRQTMGTDRQTQTDRLPLPRALQHHLLAKY</sequence>
<comment type="similarity">
    <text evidence="3">Belongs to the SPSB family.</text>
</comment>
<feature type="domain" description="B30.2/SPRY" evidence="5">
    <location>
        <begin position="80"/>
        <end position="276"/>
    </location>
</feature>
<dbReference type="OrthoDB" id="8902058at2759"/>
<dbReference type="InterPro" id="IPR050672">
    <property type="entry name" value="FBXO45-Fsn/SPSB_families"/>
</dbReference>
<dbReference type="CDD" id="cd03587">
    <property type="entry name" value="SOCS"/>
    <property type="match status" value="1"/>
</dbReference>
<comment type="pathway">
    <text evidence="2">Protein modification; protein ubiquitination.</text>
</comment>
<dbReference type="Proteomes" id="UP000504632">
    <property type="component" value="Chromosome 5"/>
</dbReference>
<evidence type="ECO:0000259" key="5">
    <source>
        <dbReference type="PROSITE" id="PS50188"/>
    </source>
</evidence>
<dbReference type="SUPFAM" id="SSF158235">
    <property type="entry name" value="SOCS box-like"/>
    <property type="match status" value="1"/>
</dbReference>
<evidence type="ECO:0000313" key="7">
    <source>
        <dbReference type="Proteomes" id="UP000504632"/>
    </source>
</evidence>
<evidence type="ECO:0000256" key="1">
    <source>
        <dbReference type="ARBA" id="ARBA00004496"/>
    </source>
</evidence>
<dbReference type="InterPro" id="IPR003877">
    <property type="entry name" value="SPRY_dom"/>
</dbReference>
<evidence type="ECO:0000313" key="8">
    <source>
        <dbReference type="RefSeq" id="XP_030630821.1"/>
    </source>
</evidence>
<dbReference type="InterPro" id="IPR036036">
    <property type="entry name" value="SOCS_box-like_dom_sf"/>
</dbReference>
<dbReference type="GO" id="GO:0016567">
    <property type="term" value="P:protein ubiquitination"/>
    <property type="evidence" value="ECO:0007669"/>
    <property type="project" value="UniProtKB-UniPathway"/>
</dbReference>
<dbReference type="UniPathway" id="UPA00143"/>
<keyword evidence="4" id="KW-0963">Cytoplasm</keyword>
<dbReference type="InterPro" id="IPR013320">
    <property type="entry name" value="ConA-like_dom_sf"/>
</dbReference>
<dbReference type="SMART" id="SM00449">
    <property type="entry name" value="SPRY"/>
    <property type="match status" value="1"/>
</dbReference>
<dbReference type="GeneID" id="115812481"/>
<protein>
    <submittedName>
        <fullName evidence="8">SPRY domain-containing SOCS box protein 2</fullName>
    </submittedName>
</protein>
<proteinExistence type="inferred from homology"/>
<dbReference type="Pfam" id="PF07525">
    <property type="entry name" value="SOCS_box"/>
    <property type="match status" value="1"/>
</dbReference>
<dbReference type="PANTHER" id="PTHR12245:SF15">
    <property type="entry name" value="SPRY DOMAIN-CONTAINING SOCS BOX PROTEIN 2-LIKE ISOFORM X1"/>
    <property type="match status" value="1"/>
</dbReference>
<dbReference type="RefSeq" id="XP_030630821.1">
    <property type="nucleotide sequence ID" value="XM_030774961.1"/>
</dbReference>
<dbReference type="InterPro" id="IPR001870">
    <property type="entry name" value="B30.2/SPRY"/>
</dbReference>
<dbReference type="SUPFAM" id="SSF49899">
    <property type="entry name" value="Concanavalin A-like lectins/glucanases"/>
    <property type="match status" value="1"/>
</dbReference>
<dbReference type="GO" id="GO:0019005">
    <property type="term" value="C:SCF ubiquitin ligase complex"/>
    <property type="evidence" value="ECO:0007669"/>
    <property type="project" value="TreeGrafter"/>
</dbReference>
<dbReference type="InterPro" id="IPR001496">
    <property type="entry name" value="SOCS_box"/>
</dbReference>
<keyword evidence="7" id="KW-1185">Reference proteome</keyword>
<dbReference type="InParanoid" id="A0A6J2VHR2"/>
<dbReference type="InterPro" id="IPR043136">
    <property type="entry name" value="B30.2/SPRY_sf"/>
</dbReference>
<evidence type="ECO:0000256" key="3">
    <source>
        <dbReference type="ARBA" id="ARBA00010910"/>
    </source>
</evidence>
<reference evidence="8" key="1">
    <citation type="submission" date="2025-08" db="UniProtKB">
        <authorList>
            <consortium name="RefSeq"/>
        </authorList>
    </citation>
    <scope>IDENTIFICATION</scope>
</reference>
<evidence type="ECO:0000259" key="6">
    <source>
        <dbReference type="PROSITE" id="PS50225"/>
    </source>
</evidence>
<comment type="subcellular location">
    <subcellularLocation>
        <location evidence="1">Cytoplasm</location>
    </subcellularLocation>
</comment>
<dbReference type="GO" id="GO:0043161">
    <property type="term" value="P:proteasome-mediated ubiquitin-dependent protein catabolic process"/>
    <property type="evidence" value="ECO:0007669"/>
    <property type="project" value="TreeGrafter"/>
</dbReference>
<dbReference type="SMART" id="SM00253">
    <property type="entry name" value="SOCS"/>
    <property type="match status" value="1"/>
</dbReference>
<dbReference type="GO" id="GO:0005737">
    <property type="term" value="C:cytoplasm"/>
    <property type="evidence" value="ECO:0007669"/>
    <property type="project" value="UniProtKB-SubCell"/>
</dbReference>
<feature type="domain" description="SOCS box" evidence="6">
    <location>
        <begin position="266"/>
        <end position="319"/>
    </location>
</feature>
<organism evidence="7 8">
    <name type="scientific">Chanos chanos</name>
    <name type="common">Milkfish</name>
    <name type="synonym">Mugil chanos</name>
    <dbReference type="NCBI Taxonomy" id="29144"/>
    <lineage>
        <taxon>Eukaryota</taxon>
        <taxon>Metazoa</taxon>
        <taxon>Chordata</taxon>
        <taxon>Craniata</taxon>
        <taxon>Vertebrata</taxon>
        <taxon>Euteleostomi</taxon>
        <taxon>Actinopterygii</taxon>
        <taxon>Neopterygii</taxon>
        <taxon>Teleostei</taxon>
        <taxon>Ostariophysi</taxon>
        <taxon>Gonorynchiformes</taxon>
        <taxon>Chanidae</taxon>
        <taxon>Chanos</taxon>
    </lineage>
</organism>
<dbReference type="Gene3D" id="2.60.120.920">
    <property type="match status" value="1"/>
</dbReference>
<dbReference type="Pfam" id="PF00622">
    <property type="entry name" value="SPRY"/>
    <property type="match status" value="1"/>
</dbReference>
<dbReference type="PROSITE" id="PS50188">
    <property type="entry name" value="B302_SPRY"/>
    <property type="match status" value="1"/>
</dbReference>
<dbReference type="Gene3D" id="1.10.750.20">
    <property type="entry name" value="SOCS box"/>
    <property type="match status" value="1"/>
</dbReference>
<dbReference type="PROSITE" id="PS50225">
    <property type="entry name" value="SOCS"/>
    <property type="match status" value="1"/>
</dbReference>
<dbReference type="AlphaFoldDB" id="A0A6J2VHR2"/>
<name>A0A6J2VHR2_CHACN</name>
<dbReference type="SMART" id="SM00969">
    <property type="entry name" value="SOCS_box"/>
    <property type="match status" value="1"/>
</dbReference>
<dbReference type="PANTHER" id="PTHR12245">
    <property type="entry name" value="SPRY DOMAIN CONTAINING SOCS BOX PROTEIN"/>
    <property type="match status" value="1"/>
</dbReference>
<gene>
    <name evidence="8" type="primary">LOC115812481</name>
</gene>
<accession>A0A6J2VHR2</accession>
<dbReference type="GO" id="GO:0035556">
    <property type="term" value="P:intracellular signal transduction"/>
    <property type="evidence" value="ECO:0007669"/>
    <property type="project" value="InterPro"/>
</dbReference>